<evidence type="ECO:0000313" key="3">
    <source>
        <dbReference type="EMBL" id="SUA47100.1"/>
    </source>
</evidence>
<evidence type="ECO:0000256" key="1">
    <source>
        <dbReference type="ARBA" id="ARBA00023098"/>
    </source>
</evidence>
<dbReference type="InterPro" id="IPR016035">
    <property type="entry name" value="Acyl_Trfase/lysoPLipase"/>
</dbReference>
<proteinExistence type="predicted"/>
<protein>
    <recommendedName>
        <fullName evidence="2">PNPLA domain-containing protein</fullName>
    </recommendedName>
</protein>
<dbReference type="AlphaFoldDB" id="A0A378X0G1"/>
<dbReference type="EMBL" id="UGRU01000001">
    <property type="protein sequence ID" value="SUA47100.1"/>
    <property type="molecule type" value="Genomic_DNA"/>
</dbReference>
<dbReference type="GO" id="GO:0006629">
    <property type="term" value="P:lipid metabolic process"/>
    <property type="evidence" value="ECO:0007669"/>
    <property type="project" value="UniProtKB-KW"/>
</dbReference>
<organism evidence="3 4">
    <name type="scientific">Nocardia africana</name>
    <dbReference type="NCBI Taxonomy" id="134964"/>
    <lineage>
        <taxon>Bacteria</taxon>
        <taxon>Bacillati</taxon>
        <taxon>Actinomycetota</taxon>
        <taxon>Actinomycetes</taxon>
        <taxon>Mycobacteriales</taxon>
        <taxon>Nocardiaceae</taxon>
        <taxon>Nocardia</taxon>
    </lineage>
</organism>
<reference evidence="3 4" key="1">
    <citation type="submission" date="2018-06" db="EMBL/GenBank/DDBJ databases">
        <authorList>
            <consortium name="Pathogen Informatics"/>
            <person name="Doyle S."/>
        </authorList>
    </citation>
    <scope>NUCLEOTIDE SEQUENCE [LARGE SCALE GENOMIC DNA]</scope>
    <source>
        <strain evidence="3 4">NCTC13184</strain>
    </source>
</reference>
<gene>
    <name evidence="3" type="ORF">NCTC13184_05634</name>
</gene>
<name>A0A378X0G1_9NOCA</name>
<dbReference type="Proteomes" id="UP000255082">
    <property type="component" value="Unassembled WGS sequence"/>
</dbReference>
<dbReference type="SUPFAM" id="SSF52151">
    <property type="entry name" value="FabD/lysophospholipase-like"/>
    <property type="match status" value="1"/>
</dbReference>
<dbReference type="Gene3D" id="3.40.1090.10">
    <property type="entry name" value="Cytosolic phospholipase A2 catalytic domain"/>
    <property type="match status" value="1"/>
</dbReference>
<dbReference type="Pfam" id="PF01734">
    <property type="entry name" value="Patatin"/>
    <property type="match status" value="1"/>
</dbReference>
<accession>A0A378X0G1</accession>
<dbReference type="InterPro" id="IPR002641">
    <property type="entry name" value="PNPLA_dom"/>
</dbReference>
<keyword evidence="1" id="KW-0443">Lipid metabolism</keyword>
<evidence type="ECO:0000259" key="2">
    <source>
        <dbReference type="Pfam" id="PF01734"/>
    </source>
</evidence>
<evidence type="ECO:0000313" key="4">
    <source>
        <dbReference type="Proteomes" id="UP000255082"/>
    </source>
</evidence>
<sequence length="92" mass="9325">MSDERALVIGGGGVAGIAWANGVIAGLADAGIDLTAADVYIGTSAGANVAAQLTSGLTPEELFRRQIDPSLQSAEIVPEGNPLEGYGRRSTR</sequence>
<feature type="domain" description="PNPLA" evidence="2">
    <location>
        <begin position="7"/>
        <end position="71"/>
    </location>
</feature>